<dbReference type="SUPFAM" id="SSF51445">
    <property type="entry name" value="(Trans)glycosidases"/>
    <property type="match status" value="1"/>
</dbReference>
<evidence type="ECO:0000256" key="5">
    <source>
        <dbReference type="ARBA" id="ARBA00023295"/>
    </source>
</evidence>
<reference evidence="8" key="1">
    <citation type="submission" date="2023-03" db="EMBL/GenBank/DDBJ databases">
        <title>Edaphobacter sp.</title>
        <authorList>
            <person name="Huber K.J."/>
            <person name="Papendorf J."/>
            <person name="Pilke C."/>
            <person name="Bunk B."/>
            <person name="Sproeer C."/>
            <person name="Pester M."/>
        </authorList>
    </citation>
    <scope>NUCLEOTIDE SEQUENCE</scope>
    <source>
        <strain evidence="8">DSM 109920</strain>
    </source>
</reference>
<dbReference type="PANTHER" id="PTHR10030:SF37">
    <property type="entry name" value="ALPHA-L-FUCOSIDASE-RELATED"/>
    <property type="match status" value="1"/>
</dbReference>
<dbReference type="AlphaFoldDB" id="A0AAU7D565"/>
<dbReference type="Gene3D" id="2.60.40.1180">
    <property type="entry name" value="Golgi alpha-mannosidase II"/>
    <property type="match status" value="1"/>
</dbReference>
<dbReference type="InterPro" id="IPR013780">
    <property type="entry name" value="Glyco_hydro_b"/>
</dbReference>
<dbReference type="GO" id="GO:0005764">
    <property type="term" value="C:lysosome"/>
    <property type="evidence" value="ECO:0007669"/>
    <property type="project" value="TreeGrafter"/>
</dbReference>
<dbReference type="GO" id="GO:0016139">
    <property type="term" value="P:glycoside catabolic process"/>
    <property type="evidence" value="ECO:0007669"/>
    <property type="project" value="TreeGrafter"/>
</dbReference>
<feature type="domain" description="Glycoside hydrolase family 29 N-terminal" evidence="6">
    <location>
        <begin position="58"/>
        <end position="408"/>
    </location>
</feature>
<feature type="domain" description="Alpha-L-fucosidase C-terminal" evidence="7">
    <location>
        <begin position="425"/>
        <end position="506"/>
    </location>
</feature>
<proteinExistence type="inferred from homology"/>
<dbReference type="Pfam" id="PF16757">
    <property type="entry name" value="Fucosidase_C"/>
    <property type="match status" value="1"/>
</dbReference>
<dbReference type="GO" id="GO:0004560">
    <property type="term" value="F:alpha-L-fucosidase activity"/>
    <property type="evidence" value="ECO:0007669"/>
    <property type="project" value="InterPro"/>
</dbReference>
<evidence type="ECO:0000259" key="7">
    <source>
        <dbReference type="Pfam" id="PF16757"/>
    </source>
</evidence>
<evidence type="ECO:0000256" key="4">
    <source>
        <dbReference type="ARBA" id="ARBA00022801"/>
    </source>
</evidence>
<dbReference type="Pfam" id="PF01120">
    <property type="entry name" value="Alpha_L_fucos"/>
    <property type="match status" value="1"/>
</dbReference>
<dbReference type="SMART" id="SM00812">
    <property type="entry name" value="Alpha_L_fucos"/>
    <property type="match status" value="1"/>
</dbReference>
<dbReference type="InterPro" id="IPR000933">
    <property type="entry name" value="Glyco_hydro_29"/>
</dbReference>
<dbReference type="InterPro" id="IPR031919">
    <property type="entry name" value="Fucosidase_C"/>
</dbReference>
<dbReference type="InterPro" id="IPR057739">
    <property type="entry name" value="Glyco_hydro_29_N"/>
</dbReference>
<accession>A0AAU7D565</accession>
<dbReference type="Gene3D" id="3.20.20.80">
    <property type="entry name" value="Glycosidases"/>
    <property type="match status" value="1"/>
</dbReference>
<dbReference type="InterPro" id="IPR017853">
    <property type="entry name" value="GH"/>
</dbReference>
<evidence type="ECO:0000256" key="2">
    <source>
        <dbReference type="ARBA" id="ARBA00012662"/>
    </source>
</evidence>
<dbReference type="RefSeq" id="WP_348269483.1">
    <property type="nucleotide sequence ID" value="NZ_CP121195.1"/>
</dbReference>
<sequence length="511" mass="58489">MNRREFVSSAAALAATSAYPVLSHGQVPERPQGFPASKLKNEQYIENTPIDGYHCASSSAYEAFRDMKFGVRIHWGIYSIWHRGAESWPYLPMSFTDRQTYMSLYKTWNPAGFDAEAWMDVFKDSGMKMFAFTTKHHEGFSMFDTKTRVKSRANWTASGGPRLESCDLAYSIMETPFRRDVVKELCDAAHKRDIKIDLYFSHPDWYDADFRPYVAHPFQIPSSPEWMTPFGLQFAKQRLGDHAVIVRDPTPAEVRRMMDRHRAQLLELLTNYGKIDMIGLDMWLGPRVWPELRKTLLMMRERQPNVMLRKRGIGNYGDYYTPERVVPGSEESSDKPWFTIYPLGTDFSYDPVAANYKGTEWIVHNLADTVAKGGGLQIGVGPSAHGEFHPEAIRQMKGAGKWLKVNGEAIYATRPRQGTLWSEGKTVRYTRSKDRRSVYAILTEWPGEQIVLKSVRPRDGSKVTLLGSNAELPWKLDPVRGTIINLPENLQQATNRPCDYAWTLKFETVEA</sequence>
<keyword evidence="3" id="KW-0732">Signal</keyword>
<evidence type="ECO:0000313" key="8">
    <source>
        <dbReference type="EMBL" id="XBH12462.1"/>
    </source>
</evidence>
<keyword evidence="5" id="KW-0326">Glycosidase</keyword>
<protein>
    <recommendedName>
        <fullName evidence="2">alpha-L-fucosidase</fullName>
        <ecNumber evidence="2">3.2.1.51</ecNumber>
    </recommendedName>
</protein>
<name>A0AAU7D565_9BACT</name>
<gene>
    <name evidence="8" type="ORF">P8936_12255</name>
</gene>
<comment type="similarity">
    <text evidence="1">Belongs to the glycosyl hydrolase 29 family.</text>
</comment>
<dbReference type="EMBL" id="CP121195">
    <property type="protein sequence ID" value="XBH12462.1"/>
    <property type="molecule type" value="Genomic_DNA"/>
</dbReference>
<dbReference type="EC" id="3.2.1.51" evidence="2"/>
<evidence type="ECO:0000256" key="3">
    <source>
        <dbReference type="ARBA" id="ARBA00022729"/>
    </source>
</evidence>
<organism evidence="8">
    <name type="scientific">Edaphobacter paludis</name>
    <dbReference type="NCBI Taxonomy" id="3035702"/>
    <lineage>
        <taxon>Bacteria</taxon>
        <taxon>Pseudomonadati</taxon>
        <taxon>Acidobacteriota</taxon>
        <taxon>Terriglobia</taxon>
        <taxon>Terriglobales</taxon>
        <taxon>Acidobacteriaceae</taxon>
        <taxon>Edaphobacter</taxon>
    </lineage>
</organism>
<keyword evidence="4" id="KW-0378">Hydrolase</keyword>
<dbReference type="PANTHER" id="PTHR10030">
    <property type="entry name" value="ALPHA-L-FUCOSIDASE"/>
    <property type="match status" value="1"/>
</dbReference>
<evidence type="ECO:0000256" key="1">
    <source>
        <dbReference type="ARBA" id="ARBA00007951"/>
    </source>
</evidence>
<evidence type="ECO:0000259" key="6">
    <source>
        <dbReference type="Pfam" id="PF01120"/>
    </source>
</evidence>
<dbReference type="GO" id="GO:0006004">
    <property type="term" value="P:fucose metabolic process"/>
    <property type="evidence" value="ECO:0007669"/>
    <property type="project" value="TreeGrafter"/>
</dbReference>